<dbReference type="InterPro" id="IPR039424">
    <property type="entry name" value="SBP_5"/>
</dbReference>
<dbReference type="Pfam" id="PF00496">
    <property type="entry name" value="SBP_bac_5"/>
    <property type="match status" value="1"/>
</dbReference>
<keyword evidence="3" id="KW-0813">Transport</keyword>
<dbReference type="Gene3D" id="3.40.190.10">
    <property type="entry name" value="Periplasmic binding protein-like II"/>
    <property type="match status" value="1"/>
</dbReference>
<dbReference type="FunFam" id="3.90.76.10:FF:000007">
    <property type="entry name" value="Dipeptide ABC transporter periplasmic dipeptide-binding protein"/>
    <property type="match status" value="1"/>
</dbReference>
<proteinExistence type="inferred from homology"/>
<dbReference type="PANTHER" id="PTHR30290:SF10">
    <property type="entry name" value="PERIPLASMIC OLIGOPEPTIDE-BINDING PROTEIN-RELATED"/>
    <property type="match status" value="1"/>
</dbReference>
<reference evidence="6" key="1">
    <citation type="submission" date="2023-07" db="EMBL/GenBank/DDBJ databases">
        <title>Genomic Encyclopedia of Type Strains, Phase IV (KMG-IV): sequencing the most valuable type-strain genomes for metagenomic binning, comparative biology and taxonomic classification.</title>
        <authorList>
            <person name="Goeker M."/>
        </authorList>
    </citation>
    <scope>NUCLEOTIDE SEQUENCE</scope>
    <source>
        <strain evidence="6">DSM 21202</strain>
    </source>
</reference>
<comment type="similarity">
    <text evidence="2">Belongs to the bacterial solute-binding protein 5 family.</text>
</comment>
<evidence type="ECO:0000313" key="7">
    <source>
        <dbReference type="Proteomes" id="UP001229244"/>
    </source>
</evidence>
<evidence type="ECO:0000313" key="6">
    <source>
        <dbReference type="EMBL" id="MDQ0315413.1"/>
    </source>
</evidence>
<dbReference type="Gene3D" id="3.10.105.10">
    <property type="entry name" value="Dipeptide-binding Protein, Domain 3"/>
    <property type="match status" value="1"/>
</dbReference>
<dbReference type="SUPFAM" id="SSF53850">
    <property type="entry name" value="Periplasmic binding protein-like II"/>
    <property type="match status" value="1"/>
</dbReference>
<evidence type="ECO:0000256" key="4">
    <source>
        <dbReference type="ARBA" id="ARBA00022729"/>
    </source>
</evidence>
<evidence type="ECO:0000256" key="2">
    <source>
        <dbReference type="ARBA" id="ARBA00005695"/>
    </source>
</evidence>
<keyword evidence="7" id="KW-1185">Reference proteome</keyword>
<dbReference type="CDD" id="cd08512">
    <property type="entry name" value="PBP2_NikA_DppA_OppA_like_7"/>
    <property type="match status" value="1"/>
</dbReference>
<accession>A0AAE3VNP2</accession>
<dbReference type="EMBL" id="JAUSUL010000002">
    <property type="protein sequence ID" value="MDQ0315413.1"/>
    <property type="molecule type" value="Genomic_DNA"/>
</dbReference>
<dbReference type="AlphaFoldDB" id="A0AAE3VNP2"/>
<dbReference type="GO" id="GO:1904680">
    <property type="term" value="F:peptide transmembrane transporter activity"/>
    <property type="evidence" value="ECO:0007669"/>
    <property type="project" value="TreeGrafter"/>
</dbReference>
<dbReference type="GO" id="GO:0015833">
    <property type="term" value="P:peptide transport"/>
    <property type="evidence" value="ECO:0007669"/>
    <property type="project" value="TreeGrafter"/>
</dbReference>
<organism evidence="6 7">
    <name type="scientific">Amorphus orientalis</name>
    <dbReference type="NCBI Taxonomy" id="649198"/>
    <lineage>
        <taxon>Bacteria</taxon>
        <taxon>Pseudomonadati</taxon>
        <taxon>Pseudomonadota</taxon>
        <taxon>Alphaproteobacteria</taxon>
        <taxon>Hyphomicrobiales</taxon>
        <taxon>Amorphaceae</taxon>
        <taxon>Amorphus</taxon>
    </lineage>
</organism>
<keyword evidence="4" id="KW-0732">Signal</keyword>
<comment type="caution">
    <text evidence="6">The sequence shown here is derived from an EMBL/GenBank/DDBJ whole genome shotgun (WGS) entry which is preliminary data.</text>
</comment>
<dbReference type="GO" id="GO:0030288">
    <property type="term" value="C:outer membrane-bounded periplasmic space"/>
    <property type="evidence" value="ECO:0007669"/>
    <property type="project" value="UniProtKB-ARBA"/>
</dbReference>
<comment type="subcellular location">
    <subcellularLocation>
        <location evidence="1">Periplasm</location>
    </subcellularLocation>
</comment>
<dbReference type="PANTHER" id="PTHR30290">
    <property type="entry name" value="PERIPLASMIC BINDING COMPONENT OF ABC TRANSPORTER"/>
    <property type="match status" value="1"/>
</dbReference>
<dbReference type="InterPro" id="IPR030678">
    <property type="entry name" value="Peptide/Ni-bd"/>
</dbReference>
<feature type="domain" description="Solute-binding protein family 5" evidence="5">
    <location>
        <begin position="93"/>
        <end position="460"/>
    </location>
</feature>
<protein>
    <submittedName>
        <fullName evidence="6">Peptide/nickel transport system substrate-binding protein</fullName>
    </submittedName>
</protein>
<dbReference type="RefSeq" id="WP_306885246.1">
    <property type="nucleotide sequence ID" value="NZ_JAUSUL010000002.1"/>
</dbReference>
<evidence type="ECO:0000259" key="5">
    <source>
        <dbReference type="Pfam" id="PF00496"/>
    </source>
</evidence>
<dbReference type="GO" id="GO:0043190">
    <property type="term" value="C:ATP-binding cassette (ABC) transporter complex"/>
    <property type="evidence" value="ECO:0007669"/>
    <property type="project" value="InterPro"/>
</dbReference>
<sequence>MMRAIRIAVASLVAVMVAAVGGWGPETASAQSRDETLRMVVSGTINTLDPMTLGATPASIALSAATYDRLVAFEREPQKGEAGIYVFDFERLRGELAERVEVSDDGLTITVHLRPDATWQDGSPVTADDVKWSLDRAVSAKTMSKAQLKTGSLTSPDQFEIVDEQTVEITLPHVDRLALANLASLYAPMFNSALVKREAGPDDPWGVEWLQANTASSGAYEVESFRPGEAVVLSRNDAWTGGQMPDFPRVIVQTVPEPALRAALVERGDADVTTDLLPEDLARLRDADDVKVISAPRPTAFTAVIFNTQMAPFDDPLVRQAVALALPYEAMLQAAVSGFGGKLYGAEWTDGPPSAQFPQALPLDTDIAAAKAKLAEAGYPDGFETTLSYSVNRASWAEPAAALVQEALARIGIRVDVRKLPDPQMAEAITEKTLPMLLERSYALFPSADYFFRIFLSGSSRWNFSSWLNETVDALIEEARFEPDPETYDRLAKEMIAIAADEVPMALLWQPTQDVVMGADIDGFTTWYHYYVDVRDLGRD</sequence>
<evidence type="ECO:0000256" key="1">
    <source>
        <dbReference type="ARBA" id="ARBA00004418"/>
    </source>
</evidence>
<gene>
    <name evidence="6" type="ORF">J2S73_001870</name>
</gene>
<name>A0AAE3VNP2_9HYPH</name>
<dbReference type="Proteomes" id="UP001229244">
    <property type="component" value="Unassembled WGS sequence"/>
</dbReference>
<evidence type="ECO:0000256" key="3">
    <source>
        <dbReference type="ARBA" id="ARBA00022448"/>
    </source>
</evidence>
<dbReference type="PIRSF" id="PIRSF002741">
    <property type="entry name" value="MppA"/>
    <property type="match status" value="1"/>
</dbReference>
<dbReference type="InterPro" id="IPR000914">
    <property type="entry name" value="SBP_5_dom"/>
</dbReference>